<dbReference type="GO" id="GO:0098609">
    <property type="term" value="P:cell-cell adhesion"/>
    <property type="evidence" value="ECO:0007669"/>
    <property type="project" value="TreeGrafter"/>
</dbReference>
<gene>
    <name evidence="7" type="ORF">LSH36_1947g00038</name>
</gene>
<protein>
    <recommendedName>
        <fullName evidence="6">Ig-like domain-containing protein</fullName>
    </recommendedName>
</protein>
<dbReference type="SUPFAM" id="SSF49265">
    <property type="entry name" value="Fibronectin type III"/>
    <property type="match status" value="1"/>
</dbReference>
<dbReference type="EMBL" id="JAODUP010001943">
    <property type="protein sequence ID" value="KAK2139198.1"/>
    <property type="molecule type" value="Genomic_DNA"/>
</dbReference>
<keyword evidence="5" id="KW-0393">Immunoglobulin domain</keyword>
<accession>A0AAD9IRS5</accession>
<evidence type="ECO:0000256" key="1">
    <source>
        <dbReference type="ARBA" id="ARBA00004479"/>
    </source>
</evidence>
<evidence type="ECO:0000256" key="4">
    <source>
        <dbReference type="ARBA" id="ARBA00023180"/>
    </source>
</evidence>
<dbReference type="SMART" id="SM00409">
    <property type="entry name" value="IG"/>
    <property type="match status" value="2"/>
</dbReference>
<dbReference type="PROSITE" id="PS50835">
    <property type="entry name" value="IG_LIKE"/>
    <property type="match status" value="3"/>
</dbReference>
<feature type="domain" description="Ig-like" evidence="6">
    <location>
        <begin position="211"/>
        <end position="327"/>
    </location>
</feature>
<feature type="domain" description="Ig-like" evidence="6">
    <location>
        <begin position="117"/>
        <end position="206"/>
    </location>
</feature>
<evidence type="ECO:0000313" key="8">
    <source>
        <dbReference type="Proteomes" id="UP001208570"/>
    </source>
</evidence>
<dbReference type="InterPro" id="IPR036179">
    <property type="entry name" value="Ig-like_dom_sf"/>
</dbReference>
<dbReference type="InterPro" id="IPR013783">
    <property type="entry name" value="Ig-like_fold"/>
</dbReference>
<evidence type="ECO:0000259" key="6">
    <source>
        <dbReference type="PROSITE" id="PS50835"/>
    </source>
</evidence>
<keyword evidence="8" id="KW-1185">Reference proteome</keyword>
<feature type="domain" description="Ig-like" evidence="6">
    <location>
        <begin position="12"/>
        <end position="110"/>
    </location>
</feature>
<feature type="non-terminal residue" evidence="7">
    <location>
        <position position="1"/>
    </location>
</feature>
<evidence type="ECO:0000256" key="5">
    <source>
        <dbReference type="ARBA" id="ARBA00023319"/>
    </source>
</evidence>
<sequence>LYSVSIIYTDIPGTPVITRSTSEVVENRILTMTCSARSTTILPNNLPSDLKPIMEYRWQRDNKNLTNDDRHQMSDKTLTIDKIQGQDNKITYRCIAQESGSRLSNYKDITLNVMYKPGRAQAEDKIIGPYFEGHLSDIIVRCSVSDPGNPKAKFSWSKDGMVKDRNNQGHYSISGGQLSVSGHDGLWQCTPYNDIGNGQSANINITVYANPVFIKNISNQSPRAEILNDLNVSCSIRGRPAPDVIWQYKGGQLPDVVIVISDRPEPSSIKWTNITDPDLPYLGFSYKNNTHCWLSLTDINILDSGTYQCVADNRVRGSSVSINKTITVYGPPSWYKLDPVDHVNGVSIGATTNFKVWVIARPLPRQDQWKWKFSPSNSSNVMTTDPGHVHLTVSDDMAVLSITNITISHYGPPSKPVNFRVIDVTAVSIRVQWIRSFNGGLKQTFTIRYTDVVRGVVKEKLVIADFGLHVVAVTRPGRFLRLAWTWSDIITDDEAGEKPLVHLVWRSFLLAIAPKEDVGGLCFDASSPHPFGFLTLKNSIDQCFITALARCIQHPEVTIKGEKAEISFHILGPLTHIKVENSVEGTENCVTEIVMIPQKTRITREIVRTVYDFMTTVTLVDSKVKRLLFSFWMYDDDVLLTSHPTVVKINKDLKLLIMEAAPLGNLRQYLEIKANEMFDIMTHCWMRQPYNRPSLRDISVKCNELIQYEEV</sequence>
<organism evidence="7 8">
    <name type="scientific">Paralvinella palmiformis</name>
    <dbReference type="NCBI Taxonomy" id="53620"/>
    <lineage>
        <taxon>Eukaryota</taxon>
        <taxon>Metazoa</taxon>
        <taxon>Spiralia</taxon>
        <taxon>Lophotrochozoa</taxon>
        <taxon>Annelida</taxon>
        <taxon>Polychaeta</taxon>
        <taxon>Sedentaria</taxon>
        <taxon>Canalipalpata</taxon>
        <taxon>Terebellida</taxon>
        <taxon>Terebelliformia</taxon>
        <taxon>Alvinellidae</taxon>
        <taxon>Paralvinella</taxon>
    </lineage>
</organism>
<dbReference type="GO" id="GO:0050839">
    <property type="term" value="F:cell adhesion molecule binding"/>
    <property type="evidence" value="ECO:0007669"/>
    <property type="project" value="TreeGrafter"/>
</dbReference>
<keyword evidence="2" id="KW-0472">Membrane</keyword>
<dbReference type="GO" id="GO:0005886">
    <property type="term" value="C:plasma membrane"/>
    <property type="evidence" value="ECO:0007669"/>
    <property type="project" value="TreeGrafter"/>
</dbReference>
<dbReference type="SMART" id="SM00408">
    <property type="entry name" value="IGc2"/>
    <property type="match status" value="2"/>
</dbReference>
<keyword evidence="4" id="KW-0325">Glycoprotein</keyword>
<dbReference type="InterPro" id="IPR007110">
    <property type="entry name" value="Ig-like_dom"/>
</dbReference>
<dbReference type="PANTHER" id="PTHR11640">
    <property type="entry name" value="NEPHRIN"/>
    <property type="match status" value="1"/>
</dbReference>
<dbReference type="InterPro" id="IPR003599">
    <property type="entry name" value="Ig_sub"/>
</dbReference>
<dbReference type="Gene3D" id="2.60.40.10">
    <property type="entry name" value="Immunoglobulins"/>
    <property type="match status" value="3"/>
</dbReference>
<evidence type="ECO:0000256" key="2">
    <source>
        <dbReference type="ARBA" id="ARBA00023136"/>
    </source>
</evidence>
<dbReference type="InterPro" id="IPR003598">
    <property type="entry name" value="Ig_sub2"/>
</dbReference>
<dbReference type="Proteomes" id="UP001208570">
    <property type="component" value="Unassembled WGS sequence"/>
</dbReference>
<comment type="caution">
    <text evidence="7">The sequence shown here is derived from an EMBL/GenBank/DDBJ whole genome shotgun (WGS) entry which is preliminary data.</text>
</comment>
<dbReference type="InterPro" id="IPR051275">
    <property type="entry name" value="Cell_adhesion_signaling"/>
</dbReference>
<dbReference type="InterPro" id="IPR036116">
    <property type="entry name" value="FN3_sf"/>
</dbReference>
<comment type="subcellular location">
    <subcellularLocation>
        <location evidence="1">Membrane</location>
        <topology evidence="1">Single-pass type I membrane protein</topology>
    </subcellularLocation>
</comment>
<reference evidence="7" key="1">
    <citation type="journal article" date="2023" name="Mol. Biol. Evol.">
        <title>Third-Generation Sequencing Reveals the Adaptive Role of the Epigenome in Three Deep-Sea Polychaetes.</title>
        <authorList>
            <person name="Perez M."/>
            <person name="Aroh O."/>
            <person name="Sun Y."/>
            <person name="Lan Y."/>
            <person name="Juniper S.K."/>
            <person name="Young C.R."/>
            <person name="Angers B."/>
            <person name="Qian P.Y."/>
        </authorList>
    </citation>
    <scope>NUCLEOTIDE SEQUENCE</scope>
    <source>
        <strain evidence="7">P08H-3</strain>
    </source>
</reference>
<keyword evidence="3" id="KW-1015">Disulfide bond</keyword>
<evidence type="ECO:0000313" key="7">
    <source>
        <dbReference type="EMBL" id="KAK2139198.1"/>
    </source>
</evidence>
<dbReference type="PANTHER" id="PTHR11640:SF164">
    <property type="entry name" value="MAM DOMAIN-CONTAINING GLYCOSYLPHOSPHATIDYLINOSITOL ANCHOR PROTEIN 1"/>
    <property type="match status" value="1"/>
</dbReference>
<proteinExistence type="predicted"/>
<dbReference type="AlphaFoldDB" id="A0AAD9IRS5"/>
<dbReference type="Pfam" id="PF13895">
    <property type="entry name" value="Ig_2"/>
    <property type="match status" value="1"/>
</dbReference>
<dbReference type="SUPFAM" id="SSF48726">
    <property type="entry name" value="Immunoglobulin"/>
    <property type="match status" value="3"/>
</dbReference>
<dbReference type="CDD" id="cd00096">
    <property type="entry name" value="Ig"/>
    <property type="match status" value="1"/>
</dbReference>
<name>A0AAD9IRS5_9ANNE</name>
<evidence type="ECO:0000256" key="3">
    <source>
        <dbReference type="ARBA" id="ARBA00023157"/>
    </source>
</evidence>
<dbReference type="GO" id="GO:0005911">
    <property type="term" value="C:cell-cell junction"/>
    <property type="evidence" value="ECO:0007669"/>
    <property type="project" value="TreeGrafter"/>
</dbReference>